<feature type="region of interest" description="Disordered" evidence="4">
    <location>
        <begin position="524"/>
        <end position="545"/>
    </location>
</feature>
<dbReference type="GO" id="GO:0006935">
    <property type="term" value="P:chemotaxis"/>
    <property type="evidence" value="ECO:0007669"/>
    <property type="project" value="InterPro"/>
</dbReference>
<dbReference type="PANTHER" id="PTHR43531">
    <property type="entry name" value="PROTEIN ICFG"/>
    <property type="match status" value="1"/>
</dbReference>
<evidence type="ECO:0000259" key="6">
    <source>
        <dbReference type="PROSITE" id="PS50111"/>
    </source>
</evidence>
<protein>
    <submittedName>
        <fullName evidence="8">Methyl-accepting chemotaxis protein</fullName>
    </submittedName>
</protein>
<evidence type="ECO:0000313" key="9">
    <source>
        <dbReference type="Proteomes" id="UP000230390"/>
    </source>
</evidence>
<name>A0A2G8TJ11_9BURK</name>
<organism evidence="8 9">
    <name type="scientific">Massilia eurypsychrophila</name>
    <dbReference type="NCBI Taxonomy" id="1485217"/>
    <lineage>
        <taxon>Bacteria</taxon>
        <taxon>Pseudomonadati</taxon>
        <taxon>Pseudomonadota</taxon>
        <taxon>Betaproteobacteria</taxon>
        <taxon>Burkholderiales</taxon>
        <taxon>Oxalobacteraceae</taxon>
        <taxon>Telluria group</taxon>
        <taxon>Massilia</taxon>
    </lineage>
</organism>
<evidence type="ECO:0000259" key="7">
    <source>
        <dbReference type="PROSITE" id="PS50885"/>
    </source>
</evidence>
<keyword evidence="5" id="KW-1133">Transmembrane helix</keyword>
<dbReference type="PROSITE" id="PS50885">
    <property type="entry name" value="HAMP"/>
    <property type="match status" value="1"/>
</dbReference>
<dbReference type="EMBL" id="PDOC01000003">
    <property type="protein sequence ID" value="PIL46022.1"/>
    <property type="molecule type" value="Genomic_DNA"/>
</dbReference>
<feature type="domain" description="Methyl-accepting transducer" evidence="6">
    <location>
        <begin position="271"/>
        <end position="500"/>
    </location>
</feature>
<dbReference type="Pfam" id="PF12729">
    <property type="entry name" value="4HB_MCP_1"/>
    <property type="match status" value="1"/>
</dbReference>
<evidence type="ECO:0000256" key="3">
    <source>
        <dbReference type="PROSITE-ProRule" id="PRU00284"/>
    </source>
</evidence>
<evidence type="ECO:0000256" key="1">
    <source>
        <dbReference type="ARBA" id="ARBA00022481"/>
    </source>
</evidence>
<dbReference type="RefSeq" id="WP_099787932.1">
    <property type="nucleotide sequence ID" value="NZ_JBHLYV010000029.1"/>
</dbReference>
<dbReference type="InterPro" id="IPR004090">
    <property type="entry name" value="Chemotax_Me-accpt_rcpt"/>
</dbReference>
<dbReference type="GO" id="GO:0007165">
    <property type="term" value="P:signal transduction"/>
    <property type="evidence" value="ECO:0007669"/>
    <property type="project" value="UniProtKB-KW"/>
</dbReference>
<sequence length="545" mass="57689">MLSKLKIGPKLLLAPGVVLLLLVVLSSGAYYAMLRQNASLETIVEQRAARMRDAAELVAAAQHAHTEMYQLLTWMSASFSTARVDALIRDIHQRHNALQRRFANLTRVTAAGGAERRFVEQAEGAHATYVRAIRDVIELSQQDHSMSASAMSKAERAFDLVALRLGELSRLERELSEQASTSAKDDFRAISTLMPIVIVLSIVLSLAITMAVRKALLKEVTEIGEAALGLANGNLMVAPRSYGKDEISDTSRVLDTSIRNLNATLKGILESARSIDTASREMAIGNADLSNRTEAQACSLLQTACSMEELTAVISQTASKTQAANRLAENATSVASKGSDVVGRLLATMASIRASSAKVVDIAAAIDAIASHTGMLALKAAVEAGHAGEDGRRFAAVASDMRALSRQSAGAARDIRDLIAQSVAEIDGGCASVLEAGHSMADLATSVQQVGDIINEISHASAEQATGIFEVSQAIVQMDQMTQKNSALVTEAAAAAESLQQQAVSLARAVAGFNLDEAALLPLPSPPRHGVNGRKSHLRLASKRA</sequence>
<dbReference type="PROSITE" id="PS50111">
    <property type="entry name" value="CHEMOTAXIS_TRANSDUC_2"/>
    <property type="match status" value="1"/>
</dbReference>
<feature type="transmembrane region" description="Helical" evidence="5">
    <location>
        <begin position="193"/>
        <end position="212"/>
    </location>
</feature>
<dbReference type="InterPro" id="IPR024478">
    <property type="entry name" value="HlyB_4HB_MCP"/>
</dbReference>
<dbReference type="Pfam" id="PF00015">
    <property type="entry name" value="MCPsignal"/>
    <property type="match status" value="1"/>
</dbReference>
<proteinExistence type="inferred from homology"/>
<evidence type="ECO:0000256" key="4">
    <source>
        <dbReference type="SAM" id="MobiDB-lite"/>
    </source>
</evidence>
<dbReference type="OrthoDB" id="8768161at2"/>
<dbReference type="GO" id="GO:0005886">
    <property type="term" value="C:plasma membrane"/>
    <property type="evidence" value="ECO:0007669"/>
    <property type="project" value="TreeGrafter"/>
</dbReference>
<gene>
    <name evidence="8" type="ORF">CR105_07240</name>
</gene>
<reference evidence="8 9" key="1">
    <citation type="submission" date="2017-10" db="EMBL/GenBank/DDBJ databases">
        <title>Massilia psychrophilum sp. nov., a novel purple-pigmented bacterium isolated from Tianshan glacier, Xinjiang Municipality, China.</title>
        <authorList>
            <person name="Wang H."/>
        </authorList>
    </citation>
    <scope>NUCLEOTIDE SEQUENCE [LARGE SCALE GENOMIC DNA]</scope>
    <source>
        <strain evidence="8 9">JCM 30074</strain>
    </source>
</reference>
<dbReference type="SMART" id="SM00283">
    <property type="entry name" value="MA"/>
    <property type="match status" value="1"/>
</dbReference>
<feature type="domain" description="HAMP" evidence="7">
    <location>
        <begin position="214"/>
        <end position="266"/>
    </location>
</feature>
<comment type="caution">
    <text evidence="8">The sequence shown here is derived from an EMBL/GenBank/DDBJ whole genome shotgun (WGS) entry which is preliminary data.</text>
</comment>
<dbReference type="SUPFAM" id="SSF58104">
    <property type="entry name" value="Methyl-accepting chemotaxis protein (MCP) signaling domain"/>
    <property type="match status" value="1"/>
</dbReference>
<dbReference type="AlphaFoldDB" id="A0A2G8TJ11"/>
<dbReference type="GO" id="GO:0004888">
    <property type="term" value="F:transmembrane signaling receptor activity"/>
    <property type="evidence" value="ECO:0007669"/>
    <property type="project" value="InterPro"/>
</dbReference>
<dbReference type="InterPro" id="IPR051310">
    <property type="entry name" value="MCP_chemotaxis"/>
</dbReference>
<keyword evidence="5" id="KW-0472">Membrane</keyword>
<dbReference type="InterPro" id="IPR004089">
    <property type="entry name" value="MCPsignal_dom"/>
</dbReference>
<keyword evidence="5" id="KW-0812">Transmembrane</keyword>
<dbReference type="PANTHER" id="PTHR43531:SF14">
    <property type="entry name" value="METHYL-ACCEPTING CHEMOTAXIS PROTEIN I-RELATED"/>
    <property type="match status" value="1"/>
</dbReference>
<feature type="compositionally biased region" description="Basic residues" evidence="4">
    <location>
        <begin position="531"/>
        <end position="545"/>
    </location>
</feature>
<accession>A0A2G8TJ11</accession>
<keyword evidence="9" id="KW-1185">Reference proteome</keyword>
<dbReference type="PRINTS" id="PR00260">
    <property type="entry name" value="CHEMTRNSDUCR"/>
</dbReference>
<keyword evidence="1" id="KW-0488">Methylation</keyword>
<dbReference type="InterPro" id="IPR003660">
    <property type="entry name" value="HAMP_dom"/>
</dbReference>
<evidence type="ECO:0000256" key="2">
    <source>
        <dbReference type="ARBA" id="ARBA00029447"/>
    </source>
</evidence>
<dbReference type="Proteomes" id="UP000230390">
    <property type="component" value="Unassembled WGS sequence"/>
</dbReference>
<comment type="similarity">
    <text evidence="2">Belongs to the methyl-accepting chemotaxis (MCP) protein family.</text>
</comment>
<evidence type="ECO:0000313" key="8">
    <source>
        <dbReference type="EMBL" id="PIL46022.1"/>
    </source>
</evidence>
<evidence type="ECO:0000256" key="5">
    <source>
        <dbReference type="SAM" id="Phobius"/>
    </source>
</evidence>
<keyword evidence="3" id="KW-0807">Transducer</keyword>
<dbReference type="Gene3D" id="1.10.287.950">
    <property type="entry name" value="Methyl-accepting chemotaxis protein"/>
    <property type="match status" value="1"/>
</dbReference>